<dbReference type="InterPro" id="IPR003877">
    <property type="entry name" value="SPRY_dom"/>
</dbReference>
<dbReference type="Gene3D" id="2.60.120.920">
    <property type="match status" value="1"/>
</dbReference>
<organism evidence="2 3">
    <name type="scientific">Streblomastix strix</name>
    <dbReference type="NCBI Taxonomy" id="222440"/>
    <lineage>
        <taxon>Eukaryota</taxon>
        <taxon>Metamonada</taxon>
        <taxon>Preaxostyla</taxon>
        <taxon>Oxymonadida</taxon>
        <taxon>Streblomastigidae</taxon>
        <taxon>Streblomastix</taxon>
    </lineage>
</organism>
<reference evidence="2 3" key="1">
    <citation type="submission" date="2019-03" db="EMBL/GenBank/DDBJ databases">
        <title>Single cell metagenomics reveals metabolic interactions within the superorganism composed of flagellate Streblomastix strix and complex community of Bacteroidetes bacteria on its surface.</title>
        <authorList>
            <person name="Treitli S.C."/>
            <person name="Kolisko M."/>
            <person name="Husnik F."/>
            <person name="Keeling P."/>
            <person name="Hampl V."/>
        </authorList>
    </citation>
    <scope>NUCLEOTIDE SEQUENCE [LARGE SCALE GENOMIC DNA]</scope>
    <source>
        <strain evidence="2">ST1C</strain>
    </source>
</reference>
<gene>
    <name evidence="2" type="ORF">EZS28_004601</name>
</gene>
<comment type="caution">
    <text evidence="2">The sequence shown here is derived from an EMBL/GenBank/DDBJ whole genome shotgun (WGS) entry which is preliminary data.</text>
</comment>
<dbReference type="Pfam" id="PF00622">
    <property type="entry name" value="SPRY"/>
    <property type="match status" value="1"/>
</dbReference>
<dbReference type="EMBL" id="SNRW01000664">
    <property type="protein sequence ID" value="KAA6399876.1"/>
    <property type="molecule type" value="Genomic_DNA"/>
</dbReference>
<accession>A0A5J4WZG7</accession>
<dbReference type="InterPro" id="IPR043136">
    <property type="entry name" value="B30.2/SPRY_sf"/>
</dbReference>
<feature type="domain" description="SPRY" evidence="1">
    <location>
        <begin position="21"/>
        <end position="109"/>
    </location>
</feature>
<protein>
    <recommendedName>
        <fullName evidence="1">SPRY domain-containing protein</fullName>
    </recommendedName>
</protein>
<name>A0A5J4WZG7_9EUKA</name>
<evidence type="ECO:0000313" key="2">
    <source>
        <dbReference type="EMBL" id="KAA6399876.1"/>
    </source>
</evidence>
<proteinExistence type="predicted"/>
<dbReference type="AlphaFoldDB" id="A0A5J4WZG7"/>
<sequence>MDYEKMMRNVGLVAMDPLEAIGAAEPSHINTNYFGDNKTSMDYNRDGSIFQNCSSTGGNKSYSTNDIVGMELDMISHRIFFFHTSEQQPVCLTNIPSILKVGICYSSANDTQFNVVVYRLKKLIADPVKSPTIKAWTS</sequence>
<dbReference type="Proteomes" id="UP000324800">
    <property type="component" value="Unassembled WGS sequence"/>
</dbReference>
<evidence type="ECO:0000259" key="1">
    <source>
        <dbReference type="Pfam" id="PF00622"/>
    </source>
</evidence>
<evidence type="ECO:0000313" key="3">
    <source>
        <dbReference type="Proteomes" id="UP000324800"/>
    </source>
</evidence>